<evidence type="ECO:0000259" key="17">
    <source>
        <dbReference type="SMART" id="SM00918"/>
    </source>
</evidence>
<evidence type="ECO:0000256" key="4">
    <source>
        <dbReference type="ARBA" id="ARBA00022692"/>
    </source>
</evidence>
<dbReference type="OrthoDB" id="5984008at2759"/>
<dbReference type="GO" id="GO:0015276">
    <property type="term" value="F:ligand-gated monoatomic ion channel activity"/>
    <property type="evidence" value="ECO:0007669"/>
    <property type="project" value="InterPro"/>
</dbReference>
<evidence type="ECO:0000259" key="16">
    <source>
        <dbReference type="SMART" id="SM00079"/>
    </source>
</evidence>
<evidence type="ECO:0008006" key="20">
    <source>
        <dbReference type="Google" id="ProtNLM"/>
    </source>
</evidence>
<dbReference type="GO" id="GO:0045211">
    <property type="term" value="C:postsynaptic membrane"/>
    <property type="evidence" value="ECO:0007669"/>
    <property type="project" value="UniProtKB-SubCell"/>
</dbReference>
<evidence type="ECO:0000256" key="1">
    <source>
        <dbReference type="ARBA" id="ARBA00004141"/>
    </source>
</evidence>
<keyword evidence="3" id="KW-0813">Transport</keyword>
<comment type="caution">
    <text evidence="18">The sequence shown here is derived from an EMBL/GenBank/DDBJ whole genome shotgun (WGS) entry which is preliminary data.</text>
</comment>
<keyword evidence="4 15" id="KW-0812">Transmembrane</keyword>
<evidence type="ECO:0000256" key="15">
    <source>
        <dbReference type="SAM" id="Phobius"/>
    </source>
</evidence>
<feature type="domain" description="Ionotropic glutamate receptor L-glutamate and glycine-binding" evidence="17">
    <location>
        <begin position="373"/>
        <end position="431"/>
    </location>
</feature>
<evidence type="ECO:0000256" key="14">
    <source>
        <dbReference type="ARBA" id="ARBA00034100"/>
    </source>
</evidence>
<feature type="transmembrane region" description="Helical" evidence="15">
    <location>
        <begin position="485"/>
        <end position="508"/>
    </location>
</feature>
<dbReference type="InterPro" id="IPR019594">
    <property type="entry name" value="Glu/Gly-bd"/>
</dbReference>
<evidence type="ECO:0000313" key="19">
    <source>
        <dbReference type="Proteomes" id="UP000708208"/>
    </source>
</evidence>
<dbReference type="SMART" id="SM00918">
    <property type="entry name" value="Lig_chan-Glu_bd"/>
    <property type="match status" value="1"/>
</dbReference>
<keyword evidence="8 15" id="KW-0472">Membrane</keyword>
<feature type="domain" description="Ionotropic glutamate receptor C-terminal" evidence="16">
    <location>
        <begin position="372"/>
        <end position="553"/>
    </location>
</feature>
<dbReference type="Pfam" id="PF01094">
    <property type="entry name" value="ANF_receptor"/>
    <property type="match status" value="1"/>
</dbReference>
<reference evidence="18" key="1">
    <citation type="submission" date="2021-06" db="EMBL/GenBank/DDBJ databases">
        <authorList>
            <person name="Hodson N. C."/>
            <person name="Mongue J. A."/>
            <person name="Jaron S. K."/>
        </authorList>
    </citation>
    <scope>NUCLEOTIDE SEQUENCE</scope>
</reference>
<dbReference type="FunFam" id="3.40.190.10:FF:000157">
    <property type="entry name" value="Glutamate receptor ionotropic, NMDA 2B"/>
    <property type="match status" value="1"/>
</dbReference>
<gene>
    <name evidence="18" type="ORF">AFUS01_LOCUS10493</name>
</gene>
<dbReference type="Pfam" id="PF10613">
    <property type="entry name" value="Lig_chan-Glu_bd"/>
    <property type="match status" value="1"/>
</dbReference>
<evidence type="ECO:0000256" key="13">
    <source>
        <dbReference type="ARBA" id="ARBA00023303"/>
    </source>
</evidence>
<keyword evidence="10" id="KW-0325">Glycoprotein</keyword>
<dbReference type="SMART" id="SM00079">
    <property type="entry name" value="PBPe"/>
    <property type="match status" value="1"/>
</dbReference>
<dbReference type="InterPro" id="IPR015683">
    <property type="entry name" value="Ionotropic_Glu_rcpt"/>
</dbReference>
<comment type="subcellular location">
    <subcellularLocation>
        <location evidence="1">Membrane</location>
        <topology evidence="1">Multi-pass membrane protein</topology>
    </subcellularLocation>
    <subcellularLocation>
        <location evidence="14">Postsynaptic cell membrane</location>
    </subcellularLocation>
</comment>
<keyword evidence="9" id="KW-0675">Receptor</keyword>
<keyword evidence="6" id="KW-0770">Synapse</keyword>
<accession>A0A8J2JLL3</accession>
<evidence type="ECO:0000256" key="12">
    <source>
        <dbReference type="ARBA" id="ARBA00023286"/>
    </source>
</evidence>
<dbReference type="InterPro" id="IPR001320">
    <property type="entry name" value="Iontro_rcpt_C"/>
</dbReference>
<evidence type="ECO:0000256" key="8">
    <source>
        <dbReference type="ARBA" id="ARBA00023136"/>
    </source>
</evidence>
<keyword evidence="5 15" id="KW-1133">Transmembrane helix</keyword>
<sequence length="596" mass="66347">MVFPRSVLEVSPRASQTDLILQLAPSVTHQAHAMLTLLSRYNWHQFAIVTSQIAGHDDFVQAVRDRVLESEFKFIILTTAMVVAENDLQFLVGSEARILLLYCTREEAKTIFGYATKLGLTGANYVWVATQSVIGDSLDAPTFSTNPNAPPESAFPVGMLGVHFNTSYESLKTEIFSGLRVFSQGVEAFYTDPINKGVNLSTSLSCEGLGETAKWAVGDRFFRYLKNVSIEFDSGSSKPPLKFNQENTLQFVELQIMNLRPGATDRQLVWEQIGVWQSWKDQNSQLDIKDIIWPGYSHKPPDGVPEKFHLKVAFLEEPPFIKMADPDPVTGKCSPDRGVICRIAPETESIGCGEISVRVYFTGSLILYALNHSEVVRNSSFYQCCSGFCIDLLVKFAENIGFTYELARVQDAKWGSQHNGKWNGLISELINRKVDVALASLMINSEREGVVDFSVPFMDSGVAILTAKRTGIISPTAFLEPFDPALWMLVCLVGIQVYSLAIFLFEWLSPMGFDMKVPGTMLSIGRGGENTNCFCILIQIHTCPLSSCVLEPDLLCKEAKPGARFSFFRSCWLVWARLFQASVHIDPPRGFTANVQ</sequence>
<dbReference type="AlphaFoldDB" id="A0A8J2JLL3"/>
<keyword evidence="11" id="KW-0628">Postsynaptic cell membrane</keyword>
<proteinExistence type="inferred from homology"/>
<keyword evidence="13" id="KW-0407">Ion channel</keyword>
<protein>
    <recommendedName>
        <fullName evidence="20">Ionotropic glutamate receptor</fullName>
    </recommendedName>
</protein>
<dbReference type="EMBL" id="CAJVCH010078050">
    <property type="protein sequence ID" value="CAG7721267.1"/>
    <property type="molecule type" value="Genomic_DNA"/>
</dbReference>
<name>A0A8J2JLL3_9HEXA</name>
<comment type="similarity">
    <text evidence="2">Belongs to the glutamate-gated ion channel (TC 1.A.10.1) family.</text>
</comment>
<dbReference type="PANTHER" id="PTHR18966">
    <property type="entry name" value="IONOTROPIC GLUTAMATE RECEPTOR"/>
    <property type="match status" value="1"/>
</dbReference>
<evidence type="ECO:0000256" key="10">
    <source>
        <dbReference type="ARBA" id="ARBA00023180"/>
    </source>
</evidence>
<keyword evidence="19" id="KW-1185">Reference proteome</keyword>
<evidence type="ECO:0000256" key="6">
    <source>
        <dbReference type="ARBA" id="ARBA00023018"/>
    </source>
</evidence>
<evidence type="ECO:0000256" key="5">
    <source>
        <dbReference type="ARBA" id="ARBA00022989"/>
    </source>
</evidence>
<evidence type="ECO:0000256" key="2">
    <source>
        <dbReference type="ARBA" id="ARBA00008685"/>
    </source>
</evidence>
<evidence type="ECO:0000256" key="7">
    <source>
        <dbReference type="ARBA" id="ARBA00023065"/>
    </source>
</evidence>
<organism evidence="18 19">
    <name type="scientific">Allacma fusca</name>
    <dbReference type="NCBI Taxonomy" id="39272"/>
    <lineage>
        <taxon>Eukaryota</taxon>
        <taxon>Metazoa</taxon>
        <taxon>Ecdysozoa</taxon>
        <taxon>Arthropoda</taxon>
        <taxon>Hexapoda</taxon>
        <taxon>Collembola</taxon>
        <taxon>Symphypleona</taxon>
        <taxon>Sminthuridae</taxon>
        <taxon>Allacma</taxon>
    </lineage>
</organism>
<keyword evidence="7" id="KW-0406">Ion transport</keyword>
<dbReference type="Proteomes" id="UP000708208">
    <property type="component" value="Unassembled WGS sequence"/>
</dbReference>
<evidence type="ECO:0000256" key="9">
    <source>
        <dbReference type="ARBA" id="ARBA00023170"/>
    </source>
</evidence>
<evidence type="ECO:0000313" key="18">
    <source>
        <dbReference type="EMBL" id="CAG7721267.1"/>
    </source>
</evidence>
<evidence type="ECO:0000256" key="3">
    <source>
        <dbReference type="ARBA" id="ARBA00022448"/>
    </source>
</evidence>
<dbReference type="InterPro" id="IPR001828">
    <property type="entry name" value="ANF_lig-bd_rcpt"/>
</dbReference>
<keyword evidence="12" id="KW-1071">Ligand-gated ion channel</keyword>
<evidence type="ECO:0000256" key="11">
    <source>
        <dbReference type="ARBA" id="ARBA00023257"/>
    </source>
</evidence>